<feature type="signal peptide" evidence="5">
    <location>
        <begin position="1"/>
        <end position="27"/>
    </location>
</feature>
<dbReference type="Pfam" id="PF14863">
    <property type="entry name" value="Alkyl_sulf_dimr"/>
    <property type="match status" value="1"/>
</dbReference>
<dbReference type="GO" id="GO:0018741">
    <property type="term" value="F:linear primary-alkylsulfatase activity"/>
    <property type="evidence" value="ECO:0007669"/>
    <property type="project" value="InterPro"/>
</dbReference>
<reference evidence="9 10" key="1">
    <citation type="submission" date="2018-09" db="EMBL/GenBank/DDBJ databases">
        <authorList>
            <person name="Wang F."/>
        </authorList>
    </citation>
    <scope>NUCLEOTIDE SEQUENCE [LARGE SCALE GENOMIC DNA]</scope>
    <source>
        <strain evidence="9 10">PLHSC7-2</strain>
    </source>
</reference>
<dbReference type="InterPro" id="IPR029229">
    <property type="entry name" value="Alkyl_sulf_C"/>
</dbReference>
<name>A0A418YBS5_9GAMM</name>
<evidence type="ECO:0000256" key="5">
    <source>
        <dbReference type="SAM" id="SignalP"/>
    </source>
</evidence>
<dbReference type="Gene3D" id="1.25.40.880">
    <property type="entry name" value="Alkyl sulfatase, dimerisation domain"/>
    <property type="match status" value="1"/>
</dbReference>
<evidence type="ECO:0000313" key="9">
    <source>
        <dbReference type="EMBL" id="RJG41974.1"/>
    </source>
</evidence>
<comment type="caution">
    <text evidence="9">The sequence shown here is derived from an EMBL/GenBank/DDBJ whole genome shotgun (WGS) entry which is preliminary data.</text>
</comment>
<dbReference type="SUPFAM" id="SSF56281">
    <property type="entry name" value="Metallo-hydrolase/oxidoreductase"/>
    <property type="match status" value="1"/>
</dbReference>
<organism evidence="9 10">
    <name type="scientific">Motilimonas pumila</name>
    <dbReference type="NCBI Taxonomy" id="2303987"/>
    <lineage>
        <taxon>Bacteria</taxon>
        <taxon>Pseudomonadati</taxon>
        <taxon>Pseudomonadota</taxon>
        <taxon>Gammaproteobacteria</taxon>
        <taxon>Alteromonadales</taxon>
        <taxon>Alteromonadales genera incertae sedis</taxon>
        <taxon>Motilimonas</taxon>
    </lineage>
</organism>
<dbReference type="InterPro" id="IPR036527">
    <property type="entry name" value="SCP2_sterol-bd_dom_sf"/>
</dbReference>
<keyword evidence="5" id="KW-0732">Signal</keyword>
<evidence type="ECO:0000256" key="3">
    <source>
        <dbReference type="ARBA" id="ARBA00022833"/>
    </source>
</evidence>
<evidence type="ECO:0000256" key="4">
    <source>
        <dbReference type="ARBA" id="ARBA00033751"/>
    </source>
</evidence>
<dbReference type="OrthoDB" id="9815874at2"/>
<dbReference type="PANTHER" id="PTHR43223:SF2">
    <property type="entry name" value="METALLO-BETA-LACTAMASE DOMAIN-CONTAINING PROTEIN"/>
    <property type="match status" value="1"/>
</dbReference>
<dbReference type="GO" id="GO:0018909">
    <property type="term" value="P:dodecyl sulfate metabolic process"/>
    <property type="evidence" value="ECO:0007669"/>
    <property type="project" value="InterPro"/>
</dbReference>
<feature type="domain" description="Metallo-beta-lactamase" evidence="6">
    <location>
        <begin position="90"/>
        <end position="136"/>
    </location>
</feature>
<evidence type="ECO:0000259" key="8">
    <source>
        <dbReference type="Pfam" id="PF14864"/>
    </source>
</evidence>
<dbReference type="AlphaFoldDB" id="A0A418YBS5"/>
<comment type="similarity">
    <text evidence="4">Belongs to the metallo-beta-lactamase superfamily. Type III sulfatase family.</text>
</comment>
<accession>A0A418YBS5</accession>
<reference evidence="9 10" key="2">
    <citation type="submission" date="2019-01" db="EMBL/GenBank/DDBJ databases">
        <title>Motilimonas pumilus sp. nov., isolated from the gut of sea cucumber (Apostichopus japonicus).</title>
        <authorList>
            <person name="Wang F.-Q."/>
            <person name="Ren L.-H."/>
            <person name="Lin Y.-W."/>
            <person name="Sun G.-H."/>
            <person name="Du Z.-J."/>
            <person name="Zhao J.-X."/>
            <person name="Liu X.-J."/>
            <person name="Liu L.-J."/>
        </authorList>
    </citation>
    <scope>NUCLEOTIDE SEQUENCE [LARGE SCALE GENOMIC DNA]</scope>
    <source>
        <strain evidence="9 10">PLHSC7-2</strain>
    </source>
</reference>
<evidence type="ECO:0000259" key="6">
    <source>
        <dbReference type="Pfam" id="PF00753"/>
    </source>
</evidence>
<evidence type="ECO:0000313" key="10">
    <source>
        <dbReference type="Proteomes" id="UP000283255"/>
    </source>
</evidence>
<proteinExistence type="inferred from homology"/>
<feature type="domain" description="Alkyl sulfatase dimerisation" evidence="7">
    <location>
        <begin position="337"/>
        <end position="473"/>
    </location>
</feature>
<sequence length="614" mass="68553">MLRIYQTTAAKWIALGLSLSLVSGVKADIFSHPQQVYNGAEVTLGQFANGGLVNASYMAKLNQTQPEQAYIKQVTDGVWAIVGHHFSYKTVIEGDTGLIIYDTGDDLEEAQEVLALIRQHISDKPIHTVIYSHAHYAFGTQAFADVYQGALTVIGHPKLNHNISASLGMGAAIPELAPVLTARALQQFSVFLPSEGPDAEGKSPIGKTQGFVPVNTPVSHGQAMTIDGVDMVFYTAFDSDSNDQVIVHLPESKTVLNNHLWPTYPNFYTLRGSVYRDPTVWAQGIRLMRDLQPEHLINTHTHPISGQGQIQTTLNGYYDGIMYLYDQTIRGILHGKTPQELRYSVQLPKDLADMPHNQMTYGEFSYYPKYIYQHALGWFGGDVENLNRVDPDRKAQEIVTGFGGVDAVKQAIKKALAEHDYAWASELGGYLTRYVPSDAQAKQLLADALRQMGYRTEASIPRSWYLTRALELEGKITLPQVVYANAETVFEAADSTYISQFRVRLDPVKSYGADQLLAIAFTDSDETAMGLHVRSTVAEFITDVSAYSRQPDIEMRLPKRTWAQYYVGEKSLQQMLASESVTSSDNQRVEAFFQLFDQLDESQTQWRNTAQHTR</sequence>
<dbReference type="Proteomes" id="UP000283255">
    <property type="component" value="Unassembled WGS sequence"/>
</dbReference>
<gene>
    <name evidence="9" type="ORF">D1Z90_15165</name>
</gene>
<feature type="domain" description="Alkyl sulfatase C-terminal" evidence="8">
    <location>
        <begin position="503"/>
        <end position="601"/>
    </location>
</feature>
<dbReference type="InterPro" id="IPR001279">
    <property type="entry name" value="Metallo-B-lactamas"/>
</dbReference>
<dbReference type="Gene3D" id="3.30.1050.10">
    <property type="entry name" value="SCP2 sterol-binding domain"/>
    <property type="match status" value="1"/>
</dbReference>
<evidence type="ECO:0000256" key="1">
    <source>
        <dbReference type="ARBA" id="ARBA00022723"/>
    </source>
</evidence>
<dbReference type="CDD" id="cd07710">
    <property type="entry name" value="arylsulfatase_Sdsa1-like_MBL-fold"/>
    <property type="match status" value="1"/>
</dbReference>
<dbReference type="InterPro" id="IPR044097">
    <property type="entry name" value="Bds1/SdsA1_MBL-fold"/>
</dbReference>
<dbReference type="RefSeq" id="WP_119911635.1">
    <property type="nucleotide sequence ID" value="NZ_QZCH01000022.1"/>
</dbReference>
<protein>
    <submittedName>
        <fullName evidence="9">MBL fold metallo-hydrolase</fullName>
    </submittedName>
</protein>
<keyword evidence="1" id="KW-0479">Metal-binding</keyword>
<dbReference type="InterPro" id="IPR038536">
    <property type="entry name" value="Alkyl/aryl-sulf_dimr_sf"/>
</dbReference>
<dbReference type="GO" id="GO:0046872">
    <property type="term" value="F:metal ion binding"/>
    <property type="evidence" value="ECO:0007669"/>
    <property type="project" value="UniProtKB-KW"/>
</dbReference>
<dbReference type="GO" id="GO:0046983">
    <property type="term" value="F:protein dimerization activity"/>
    <property type="evidence" value="ECO:0007669"/>
    <property type="project" value="InterPro"/>
</dbReference>
<dbReference type="PANTHER" id="PTHR43223">
    <property type="entry name" value="ALKYL/ARYL-SULFATASE"/>
    <property type="match status" value="1"/>
</dbReference>
<keyword evidence="3" id="KW-0862">Zinc</keyword>
<dbReference type="InterPro" id="IPR052195">
    <property type="entry name" value="Bact_Alkyl/Aryl-Sulfatase"/>
</dbReference>
<evidence type="ECO:0000259" key="7">
    <source>
        <dbReference type="Pfam" id="PF14863"/>
    </source>
</evidence>
<feature type="chain" id="PRO_5019406755" evidence="5">
    <location>
        <begin position="28"/>
        <end position="614"/>
    </location>
</feature>
<dbReference type="Pfam" id="PF00753">
    <property type="entry name" value="Lactamase_B"/>
    <property type="match status" value="1"/>
</dbReference>
<keyword evidence="10" id="KW-1185">Reference proteome</keyword>
<keyword evidence="2 9" id="KW-0378">Hydrolase</keyword>
<evidence type="ECO:0000256" key="2">
    <source>
        <dbReference type="ARBA" id="ARBA00022801"/>
    </source>
</evidence>
<dbReference type="Pfam" id="PF14864">
    <property type="entry name" value="Alkyl_sulf_C"/>
    <property type="match status" value="1"/>
</dbReference>
<dbReference type="InterPro" id="IPR036866">
    <property type="entry name" value="RibonucZ/Hydroxyglut_hydro"/>
</dbReference>
<dbReference type="EMBL" id="QZCH01000022">
    <property type="protein sequence ID" value="RJG41974.1"/>
    <property type="molecule type" value="Genomic_DNA"/>
</dbReference>
<dbReference type="InterPro" id="IPR029228">
    <property type="entry name" value="Alkyl_sulf_dimr"/>
</dbReference>
<dbReference type="SUPFAM" id="SSF55718">
    <property type="entry name" value="SCP-like"/>
    <property type="match status" value="1"/>
</dbReference>
<dbReference type="Gene3D" id="3.60.15.30">
    <property type="entry name" value="Metallo-beta-lactamase domain"/>
    <property type="match status" value="1"/>
</dbReference>